<dbReference type="SUPFAM" id="SSF46689">
    <property type="entry name" value="Homeodomain-like"/>
    <property type="match status" value="1"/>
</dbReference>
<dbReference type="Pfam" id="PF20240">
    <property type="entry name" value="DUF6597"/>
    <property type="match status" value="1"/>
</dbReference>
<dbReference type="RefSeq" id="WP_240177682.1">
    <property type="nucleotide sequence ID" value="NZ_CP092362.2"/>
</dbReference>
<feature type="domain" description="HTH araC/xylS-type" evidence="4">
    <location>
        <begin position="158"/>
        <end position="258"/>
    </location>
</feature>
<evidence type="ECO:0000256" key="2">
    <source>
        <dbReference type="ARBA" id="ARBA00023125"/>
    </source>
</evidence>
<dbReference type="EMBL" id="CP092362">
    <property type="protein sequence ID" value="ULN40972.1"/>
    <property type="molecule type" value="Genomic_DNA"/>
</dbReference>
<proteinExistence type="predicted"/>
<keyword evidence="6" id="KW-1185">Reference proteome</keyword>
<protein>
    <submittedName>
        <fullName evidence="5">Helix-turn-helix domain-containing protein</fullName>
    </submittedName>
</protein>
<dbReference type="SMART" id="SM00342">
    <property type="entry name" value="HTH_ARAC"/>
    <property type="match status" value="1"/>
</dbReference>
<keyword evidence="1" id="KW-0805">Transcription regulation</keyword>
<dbReference type="Gene3D" id="1.10.10.60">
    <property type="entry name" value="Homeodomain-like"/>
    <property type="match status" value="1"/>
</dbReference>
<keyword evidence="3" id="KW-0804">Transcription</keyword>
<evidence type="ECO:0000256" key="1">
    <source>
        <dbReference type="ARBA" id="ARBA00023015"/>
    </source>
</evidence>
<sequence>MEPAGPYLHRPGAPLCAHIDYIGYWRHDGDVPHLSTALPRGAVTVVLELSGRDKVPFAPVGSAPVQTPSAFVTGAGTTSYVTRVDPGQTVMTVHFRPAGARSFLGIPLSELQDRCIGIDDVWGTQGRILRERLIETPSAAARLGLLERFFLDCMQLRDHPLGALLPHLEAKPSMTVAEAAALMGVSPKRLTTMFNSDVGLSPKTYLRLRRLQAALRRLDDGTQLGAEIAADLGYFDQAHFVRDFRSFAAITPSQYPRRRSSLPSHLDVVT</sequence>
<evidence type="ECO:0000313" key="5">
    <source>
        <dbReference type="EMBL" id="ULN40972.1"/>
    </source>
</evidence>
<dbReference type="InterPro" id="IPR018060">
    <property type="entry name" value="HTH_AraC"/>
</dbReference>
<keyword evidence="2" id="KW-0238">DNA-binding</keyword>
<dbReference type="InterPro" id="IPR009057">
    <property type="entry name" value="Homeodomain-like_sf"/>
</dbReference>
<accession>A0ABY3THQ0</accession>
<dbReference type="InterPro" id="IPR046532">
    <property type="entry name" value="DUF6597"/>
</dbReference>
<reference evidence="5" key="1">
    <citation type="submission" date="2022-08" db="EMBL/GenBank/DDBJ databases">
        <title>Whole genome sequencing of non-tuberculosis mycobacteria type-strains.</title>
        <authorList>
            <person name="Igarashi Y."/>
            <person name="Osugi A."/>
            <person name="Mitarai S."/>
        </authorList>
    </citation>
    <scope>NUCLEOTIDE SEQUENCE</scope>
    <source>
        <strain evidence="5">JCM 16369</strain>
    </source>
</reference>
<dbReference type="Pfam" id="PF12833">
    <property type="entry name" value="HTH_18"/>
    <property type="match status" value="1"/>
</dbReference>
<name>A0ABY3THQ0_9MYCO</name>
<dbReference type="PANTHER" id="PTHR46796">
    <property type="entry name" value="HTH-TYPE TRANSCRIPTIONAL ACTIVATOR RHAS-RELATED"/>
    <property type="match status" value="1"/>
</dbReference>
<organism evidence="5 6">
    <name type="scientific">Mycolicibacterium crocinum</name>
    <dbReference type="NCBI Taxonomy" id="388459"/>
    <lineage>
        <taxon>Bacteria</taxon>
        <taxon>Bacillati</taxon>
        <taxon>Actinomycetota</taxon>
        <taxon>Actinomycetes</taxon>
        <taxon>Mycobacteriales</taxon>
        <taxon>Mycobacteriaceae</taxon>
        <taxon>Mycolicibacterium</taxon>
    </lineage>
</organism>
<dbReference type="PROSITE" id="PS01124">
    <property type="entry name" value="HTH_ARAC_FAMILY_2"/>
    <property type="match status" value="1"/>
</dbReference>
<evidence type="ECO:0000256" key="3">
    <source>
        <dbReference type="ARBA" id="ARBA00023163"/>
    </source>
</evidence>
<evidence type="ECO:0000313" key="6">
    <source>
        <dbReference type="Proteomes" id="UP001055337"/>
    </source>
</evidence>
<dbReference type="Proteomes" id="UP001055337">
    <property type="component" value="Chromosome"/>
</dbReference>
<evidence type="ECO:0000259" key="4">
    <source>
        <dbReference type="PROSITE" id="PS01124"/>
    </source>
</evidence>
<gene>
    <name evidence="5" type="ORF">MI149_25690</name>
</gene>
<dbReference type="InterPro" id="IPR050204">
    <property type="entry name" value="AraC_XylS_family_regulators"/>
</dbReference>